<dbReference type="Proteomes" id="UP000054653">
    <property type="component" value="Unassembled WGS sequence"/>
</dbReference>
<keyword evidence="2" id="KW-1185">Reference proteome</keyword>
<name>A0A0V1CG07_TRIBR</name>
<sequence length="70" mass="8308">MNNNLQEGNTMKRQQLKDTDYPSHIHFSFTQRFHILFKFVQFQLIPDLFIIEDEISSAEAMENRVFGTLS</sequence>
<gene>
    <name evidence="1" type="ORF">T03_8824</name>
</gene>
<evidence type="ECO:0000313" key="2">
    <source>
        <dbReference type="Proteomes" id="UP000054653"/>
    </source>
</evidence>
<proteinExistence type="predicted"/>
<organism evidence="1 2">
    <name type="scientific">Trichinella britovi</name>
    <name type="common">Parasitic roundworm</name>
    <dbReference type="NCBI Taxonomy" id="45882"/>
    <lineage>
        <taxon>Eukaryota</taxon>
        <taxon>Metazoa</taxon>
        <taxon>Ecdysozoa</taxon>
        <taxon>Nematoda</taxon>
        <taxon>Enoplea</taxon>
        <taxon>Dorylaimia</taxon>
        <taxon>Trichinellida</taxon>
        <taxon>Trichinellidae</taxon>
        <taxon>Trichinella</taxon>
    </lineage>
</organism>
<dbReference type="AlphaFoldDB" id="A0A0V1CG07"/>
<evidence type="ECO:0000313" key="1">
    <source>
        <dbReference type="EMBL" id="KRY48056.1"/>
    </source>
</evidence>
<reference evidence="1 2" key="1">
    <citation type="submission" date="2015-01" db="EMBL/GenBank/DDBJ databases">
        <title>Evolution of Trichinella species and genotypes.</title>
        <authorList>
            <person name="Korhonen P.K."/>
            <person name="Edoardo P."/>
            <person name="Giuseppe L.R."/>
            <person name="Gasser R.B."/>
        </authorList>
    </citation>
    <scope>NUCLEOTIDE SEQUENCE [LARGE SCALE GENOMIC DNA]</scope>
    <source>
        <strain evidence="1">ISS120</strain>
    </source>
</reference>
<dbReference type="EMBL" id="JYDI01000220">
    <property type="protein sequence ID" value="KRY48056.1"/>
    <property type="molecule type" value="Genomic_DNA"/>
</dbReference>
<protein>
    <submittedName>
        <fullName evidence="1">Uncharacterized protein</fullName>
    </submittedName>
</protein>
<accession>A0A0V1CG07</accession>
<comment type="caution">
    <text evidence="1">The sequence shown here is derived from an EMBL/GenBank/DDBJ whole genome shotgun (WGS) entry which is preliminary data.</text>
</comment>